<proteinExistence type="inferred from homology"/>
<keyword evidence="3" id="KW-0637">Prenyltransferase</keyword>
<keyword evidence="5" id="KW-0479">Metal-binding</keyword>
<evidence type="ECO:0000256" key="6">
    <source>
        <dbReference type="ARBA" id="ARBA00022737"/>
    </source>
</evidence>
<dbReference type="GO" id="GO:0004660">
    <property type="term" value="F:protein farnesyltransferase activity"/>
    <property type="evidence" value="ECO:0007669"/>
    <property type="project" value="TreeGrafter"/>
</dbReference>
<dbReference type="InterPro" id="IPR026960">
    <property type="entry name" value="RVT-Znf"/>
</dbReference>
<sequence length="2131" mass="240412">MATSTSASTTPTVTQREQWRVESQVFQIYDLFASLPRNAKSAMLELHRDNHLEYLTKGLKRLDPSFSVLDANRPWLCYWILHSIALLGDHVEPELEDNVIEFLSRCQDPNGGYGGGPGQASKSSVLWQDNVVNLPHLATTYAAVNALISIGGDRSLSSINRAKVYMFLRRMKQPSGAFRMHDAGEIDVRACYTAISVASVLNILDDELVQNVGDYILSCQTYEGGFAGEPGTEAHGGIGWHFDKVGRVDFREEQINWLIVATHFGRLHSILDEQLAHFGGDCVNDGPQTGVASDTSEGEESSDVSQVDGTCHFKLGGMNASCPVNLNSIGYNFVKQPAEMEILFHSWALQQYILLCSQEMEGGLKDKPGKRRDFYHTCYSLSGFSLSQYSWSQDEDSPPLPNAVMGPYANLLERTHPLFNVVLEQYYEAHEFFAKEGSKWFCSTMEEVVTFPLQKSCSKTIRENGTVFVLQKNHNDRGWFLTVTGYGGSRHKGHLIIPAGRDMWGWRGLAQVVSELVKSNSAKTQLPELRRPPTRRSTGTFKDAVIQGRVVADLAGFERDDYGKIEGISNSSGENHVEIDLKIFLALNLEGRWAVKWAGLSNEVTGLNQEKNKAQQLGSRVGEKGKNKMGLSYDSWAQPPVIKPVLHKTWRPKPSSKPTSDPSNISEDPRPFTGQCWKNLEEGEREISMGECSGEAGSMGKSPSADGSQVTAAPACSTEVEDWFLQLRHGRTVRLPPEVVGHHLFRSEPFLPPCGVGQPIEIPATAISLVMEEDASVRPIADTPEMGKFSVSESVMVVYEKADSDTWENTSMDADGLLVESQGFDLEENPGQSGVELLGWDSEEAPLSVEPLAMVVEPPPPKSDFGVILRDPKGKKPKSEWLLQNLKAVGEVLGASYIGFEDRVEKLLLDIEARRNKRHTGTQGNKKGHQPGPSLSRELKKLCSSINYEGSSASHQECFKGKGFSNPSMNLKIITWNVRGLNDPEKRLQIKNLIKSWRADVICLQETKLEVMSRSVVKSLWCCHYVDWAYLGSVGAAGGILVMWDRRVLEKVEVAVGRFSVSCKFRNVEDHFVWALSSVYGPNFNNERHFMWDELAGVSAWWGLPWCVAGDFNVVRFPSERSGTAAFSAAMMEFSDFISDLDLVDIPLLGGRFTWSNSRENSSGSRIDRFLFSSDWDDHFPNISQKRLPRILSDHFPILLECGVIQRSARPFRFENMWLKADGFVEKVKGWWDSYQFHGTPSFIFASKLKALKGDIKKWNVEVFGNVESRKNILWKKLQELDVLAEVRSLSLEERDQRALTQADLEKTLLMDEMCWRQKSRVLWLKEGDHNTRFFHKVANSHRRNNSIVNLRVNGVLSNDKGVIKDCIIQFYKQLFSEVTDYRPHLDGLDFSRITEDNSTWLDRPFEEEEVLGVVMSCEGDKSPGPDGFPMSFFQACWHIIHADLMAHEAEEVKDFRPISLVGGVYKIIAKVLANRLRVVLPDIISESQNAFIGGRQILDSALIASECLDSRLKTGVPGVMCKLDVEKAYDHVNWNFLHYLMGRCGFSLSWQKWISSCISTARFSILINGSSEGFFEGSRGLRQGDPLSPLLFDIVMEGLSRLLDRAVLRGLVSGFSVGNSGQQLVISHLLFADDTLIFCDADPHQLYSLRSVFTWFEAVSGLKINLSKSELVPVGEVGNMDYLVDILGCQLGCVPMKYLGMPLGAGFKEKTIWNPIIEKVEKRLAGWKRLYLSKGGRVTLIKSTLSSLPTYLLSLFPMPASVVNRIEKLQRDFLWGGLRLFNQALLGKWIWRFGKERDHLWRKVIEAKYGCDRGGWCSKKVNSPYGVSLWKTISKGWDSFNRFISFEIGDGSKVSFWHDVWCGDRPLKVMYPDIFAISSSPDALVADLLSCHNDIPHWDLTFIRNIQDWESDSLMALLELLYANPRIGIGEDTICWGLAKSKGFTVSSYYKALSGTSLGSFPWKIIWKSRAPPRVAFFVWTAALGRIMTIDNLRKRHVLILDWCCMCKKAGETVDHLLLHCPFAWELWSMVFELFGVLWVMPRSIVEMLECWQGNFGKHRNCLIWRVVPHCLMWSIWRERNGRSFEDCERSYVEIKLFFLRSLREWVDGWGSFPCSSLFQLLEHCSLRAV</sequence>
<dbReference type="Pfam" id="PF03372">
    <property type="entry name" value="Exo_endo_phos"/>
    <property type="match status" value="1"/>
</dbReference>
<accession>A0A2N9F2D8</accession>
<evidence type="ECO:0000256" key="2">
    <source>
        <dbReference type="ARBA" id="ARBA00010497"/>
    </source>
</evidence>
<dbReference type="GO" id="GO:0006281">
    <property type="term" value="P:DNA repair"/>
    <property type="evidence" value="ECO:0007669"/>
    <property type="project" value="InterPro"/>
</dbReference>
<evidence type="ECO:0000256" key="1">
    <source>
        <dbReference type="ARBA" id="ARBA00001947"/>
    </source>
</evidence>
<feature type="domain" description="Reverse transcriptase" evidence="9">
    <location>
        <begin position="1427"/>
        <end position="1704"/>
    </location>
</feature>
<evidence type="ECO:0000256" key="4">
    <source>
        <dbReference type="ARBA" id="ARBA00022679"/>
    </source>
</evidence>
<dbReference type="InterPro" id="IPR000477">
    <property type="entry name" value="RT_dom"/>
</dbReference>
<evidence type="ECO:0000313" key="10">
    <source>
        <dbReference type="EMBL" id="SPC81255.1"/>
    </source>
</evidence>
<protein>
    <recommendedName>
        <fullName evidence="9">Reverse transcriptase domain-containing protein</fullName>
    </recommendedName>
</protein>
<dbReference type="GO" id="GO:0003677">
    <property type="term" value="F:DNA binding"/>
    <property type="evidence" value="ECO:0007669"/>
    <property type="project" value="InterPro"/>
</dbReference>
<gene>
    <name evidence="10" type="ORF">FSB_LOCUS9137</name>
</gene>
<comment type="cofactor">
    <cofactor evidence="1">
        <name>Zn(2+)</name>
        <dbReference type="ChEBI" id="CHEBI:29105"/>
    </cofactor>
</comment>
<dbReference type="SUPFAM" id="SSF56672">
    <property type="entry name" value="DNA/RNA polymerases"/>
    <property type="match status" value="1"/>
</dbReference>
<dbReference type="Gene3D" id="3.60.10.10">
    <property type="entry name" value="Endonuclease/exonuclease/phosphatase"/>
    <property type="match status" value="1"/>
</dbReference>
<dbReference type="Pfam" id="PF00432">
    <property type="entry name" value="Prenyltrans"/>
    <property type="match status" value="2"/>
</dbReference>
<dbReference type="Pfam" id="PF00078">
    <property type="entry name" value="RVT_1"/>
    <property type="match status" value="1"/>
</dbReference>
<dbReference type="Pfam" id="PF13966">
    <property type="entry name" value="zf-RVT"/>
    <property type="match status" value="1"/>
</dbReference>
<evidence type="ECO:0000256" key="3">
    <source>
        <dbReference type="ARBA" id="ARBA00022602"/>
    </source>
</evidence>
<dbReference type="InterPro" id="IPR036691">
    <property type="entry name" value="Endo/exonu/phosph_ase_sf"/>
</dbReference>
<dbReference type="Gene3D" id="1.50.10.20">
    <property type="match status" value="2"/>
</dbReference>
<dbReference type="PANTHER" id="PTHR11774:SF6">
    <property type="entry name" value="PROTEIN FARNESYLTRANSFERASE SUBUNIT BETA"/>
    <property type="match status" value="1"/>
</dbReference>
<evidence type="ECO:0000256" key="8">
    <source>
        <dbReference type="SAM" id="MobiDB-lite"/>
    </source>
</evidence>
<evidence type="ECO:0000256" key="5">
    <source>
        <dbReference type="ARBA" id="ARBA00022723"/>
    </source>
</evidence>
<dbReference type="InterPro" id="IPR045089">
    <property type="entry name" value="PGGT1B-like"/>
</dbReference>
<dbReference type="InterPro" id="IPR001330">
    <property type="entry name" value="Prenyltrans"/>
</dbReference>
<dbReference type="InterPro" id="IPR008930">
    <property type="entry name" value="Terpenoid_cyclase/PrenylTrfase"/>
</dbReference>
<reference evidence="10" key="1">
    <citation type="submission" date="2018-02" db="EMBL/GenBank/DDBJ databases">
        <authorList>
            <person name="Cohen D.B."/>
            <person name="Kent A.D."/>
        </authorList>
    </citation>
    <scope>NUCLEOTIDE SEQUENCE</scope>
</reference>
<dbReference type="SUPFAM" id="SSF56219">
    <property type="entry name" value="DNase I-like"/>
    <property type="match status" value="1"/>
</dbReference>
<feature type="region of interest" description="Disordered" evidence="8">
    <location>
        <begin position="646"/>
        <end position="675"/>
    </location>
</feature>
<keyword evidence="4" id="KW-0808">Transferase</keyword>
<dbReference type="PROSITE" id="PS00726">
    <property type="entry name" value="AP_NUCLEASE_F1_1"/>
    <property type="match status" value="1"/>
</dbReference>
<dbReference type="EMBL" id="OIVN01000503">
    <property type="protein sequence ID" value="SPC81255.1"/>
    <property type="molecule type" value="Genomic_DNA"/>
</dbReference>
<dbReference type="CDD" id="cd01650">
    <property type="entry name" value="RT_nLTR_like"/>
    <property type="match status" value="1"/>
</dbReference>
<evidence type="ECO:0000259" key="9">
    <source>
        <dbReference type="PROSITE" id="PS50878"/>
    </source>
</evidence>
<evidence type="ECO:0000256" key="7">
    <source>
        <dbReference type="ARBA" id="ARBA00022833"/>
    </source>
</evidence>
<dbReference type="InterPro" id="IPR005135">
    <property type="entry name" value="Endo/exonuclease/phosphatase"/>
</dbReference>
<keyword evidence="6" id="KW-0677">Repeat</keyword>
<dbReference type="PANTHER" id="PTHR11774">
    <property type="entry name" value="GERANYLGERANYL TRANSFERASE TYPE BETA SUBUNIT"/>
    <property type="match status" value="1"/>
</dbReference>
<organism evidence="10">
    <name type="scientific">Fagus sylvatica</name>
    <name type="common">Beechnut</name>
    <dbReference type="NCBI Taxonomy" id="28930"/>
    <lineage>
        <taxon>Eukaryota</taxon>
        <taxon>Viridiplantae</taxon>
        <taxon>Streptophyta</taxon>
        <taxon>Embryophyta</taxon>
        <taxon>Tracheophyta</taxon>
        <taxon>Spermatophyta</taxon>
        <taxon>Magnoliopsida</taxon>
        <taxon>eudicotyledons</taxon>
        <taxon>Gunneridae</taxon>
        <taxon>Pentapetalae</taxon>
        <taxon>rosids</taxon>
        <taxon>fabids</taxon>
        <taxon>Fagales</taxon>
        <taxon>Fagaceae</taxon>
        <taxon>Fagus</taxon>
    </lineage>
</organism>
<dbReference type="SUPFAM" id="SSF48239">
    <property type="entry name" value="Terpenoid cyclases/Protein prenyltransferases"/>
    <property type="match status" value="1"/>
</dbReference>
<comment type="similarity">
    <text evidence="2">Belongs to the protein prenyltransferase subunit beta family.</text>
</comment>
<dbReference type="GO" id="GO:0004519">
    <property type="term" value="F:endonuclease activity"/>
    <property type="evidence" value="ECO:0007669"/>
    <property type="project" value="InterPro"/>
</dbReference>
<feature type="compositionally biased region" description="Low complexity" evidence="8">
    <location>
        <begin position="652"/>
        <end position="663"/>
    </location>
</feature>
<dbReference type="GO" id="GO:0046872">
    <property type="term" value="F:metal ion binding"/>
    <property type="evidence" value="ECO:0007669"/>
    <property type="project" value="UniProtKB-KW"/>
</dbReference>
<dbReference type="InterPro" id="IPR020847">
    <property type="entry name" value="AP_endonuclease_F1_BS"/>
</dbReference>
<keyword evidence="7" id="KW-0862">Zinc</keyword>
<feature type="region of interest" description="Disordered" evidence="8">
    <location>
        <begin position="691"/>
        <end position="710"/>
    </location>
</feature>
<dbReference type="GO" id="GO:0005965">
    <property type="term" value="C:protein farnesyltransferase complex"/>
    <property type="evidence" value="ECO:0007669"/>
    <property type="project" value="TreeGrafter"/>
</dbReference>
<name>A0A2N9F2D8_FAGSY</name>
<dbReference type="PROSITE" id="PS50878">
    <property type="entry name" value="RT_POL"/>
    <property type="match status" value="1"/>
</dbReference>
<dbReference type="InterPro" id="IPR043502">
    <property type="entry name" value="DNA/RNA_pol_sf"/>
</dbReference>